<evidence type="ECO:0000313" key="1">
    <source>
        <dbReference type="EMBL" id="SHE93259.1"/>
    </source>
</evidence>
<dbReference type="PRINTS" id="PR01950">
    <property type="entry name" value="LANCSUPER"/>
</dbReference>
<dbReference type="STRING" id="1123404.SAMN02745784_02274"/>
<dbReference type="SUPFAM" id="SSF158745">
    <property type="entry name" value="LanC-like"/>
    <property type="match status" value="1"/>
</dbReference>
<gene>
    <name evidence="1" type="ORF">SAMN02745784_02274</name>
</gene>
<dbReference type="EMBL" id="FQTY01000011">
    <property type="protein sequence ID" value="SHE93259.1"/>
    <property type="molecule type" value="Genomic_DNA"/>
</dbReference>
<name>A0A1M4XIC4_9FIRM</name>
<reference evidence="2" key="1">
    <citation type="submission" date="2016-11" db="EMBL/GenBank/DDBJ databases">
        <authorList>
            <person name="Varghese N."/>
            <person name="Submissions S."/>
        </authorList>
    </citation>
    <scope>NUCLEOTIDE SEQUENCE [LARGE SCALE GENOMIC DNA]</scope>
    <source>
        <strain evidence="2">DSM 18095</strain>
    </source>
</reference>
<keyword evidence="2" id="KW-1185">Reference proteome</keyword>
<proteinExistence type="predicted"/>
<dbReference type="Proteomes" id="UP000184114">
    <property type="component" value="Unassembled WGS sequence"/>
</dbReference>
<sequence length="362" mass="41900">MILEMSTNPKYLKDKSDLDRLYNLLIDENEIHKFSDVYQTEVTDLFNDDILYFYGCINDGTIYNSNGYSCFALGRTPLMEVNERINKLNQKDMYIQIDFIKKSMTNQKKTWNSIREKVDYDVIRNINRENLLIEAAKNIGDIFLYSGLAGNAVFFSSLYVETKDINYKIILEKILNTIRIDLDGINNKNISAFNGIISLAYLYAFLYNQIKDKNMLKLSLDIVKQYKEKILEITSYDIIDGLAGVLIVVLNIFQLSKDKELEILAIEIGNKIIKNIQIEQGIAYWANGNENQFIIAGFSHGLSGVIYALSMLYELAGYKEYISIIDNLIHIENSYYNDDIENWIDLRREDNSKDIEKALKVV</sequence>
<protein>
    <submittedName>
        <fullName evidence="1">Lanthionine synthetase C-like protein</fullName>
    </submittedName>
</protein>
<dbReference type="GO" id="GO:0031179">
    <property type="term" value="P:peptide modification"/>
    <property type="evidence" value="ECO:0007669"/>
    <property type="project" value="InterPro"/>
</dbReference>
<dbReference type="Gene3D" id="1.50.10.20">
    <property type="match status" value="1"/>
</dbReference>
<dbReference type="AlphaFoldDB" id="A0A1M4XIC4"/>
<organism evidence="1 2">
    <name type="scientific">Tissierella praeacuta DSM 18095</name>
    <dbReference type="NCBI Taxonomy" id="1123404"/>
    <lineage>
        <taxon>Bacteria</taxon>
        <taxon>Bacillati</taxon>
        <taxon>Bacillota</taxon>
        <taxon>Tissierellia</taxon>
        <taxon>Tissierellales</taxon>
        <taxon>Tissierellaceae</taxon>
        <taxon>Tissierella</taxon>
    </lineage>
</organism>
<dbReference type="InterPro" id="IPR007822">
    <property type="entry name" value="LANC-like"/>
</dbReference>
<dbReference type="Pfam" id="PF05147">
    <property type="entry name" value="LANC_like"/>
    <property type="match status" value="1"/>
</dbReference>
<accession>A0A1M4XIC4</accession>
<evidence type="ECO:0000313" key="2">
    <source>
        <dbReference type="Proteomes" id="UP000184114"/>
    </source>
</evidence>